<reference evidence="3 4" key="1">
    <citation type="submission" date="2021-01" db="EMBL/GenBank/DDBJ databases">
        <title>Sequencing the genomes of 1000 actinobacteria strains.</title>
        <authorList>
            <person name="Klenk H.-P."/>
        </authorList>
    </citation>
    <scope>NUCLEOTIDE SEQUENCE [LARGE SCALE GENOMIC DNA]</scope>
    <source>
        <strain evidence="3 4">DSM 18239</strain>
    </source>
</reference>
<keyword evidence="1" id="KW-0732">Signal</keyword>
<dbReference type="Proteomes" id="UP000732378">
    <property type="component" value="Unassembled WGS sequence"/>
</dbReference>
<evidence type="ECO:0000256" key="1">
    <source>
        <dbReference type="SAM" id="SignalP"/>
    </source>
</evidence>
<protein>
    <submittedName>
        <fullName evidence="3">Pimeloyl-ACP methyl ester carboxylesterase</fullName>
    </submittedName>
</protein>
<dbReference type="PANTHER" id="PTHR43433:SF1">
    <property type="entry name" value="BLL5160 PROTEIN"/>
    <property type="match status" value="1"/>
</dbReference>
<accession>A0ABS2M8D7</accession>
<dbReference type="InterPro" id="IPR000073">
    <property type="entry name" value="AB_hydrolase_1"/>
</dbReference>
<dbReference type="EMBL" id="JAFBBZ010000001">
    <property type="protein sequence ID" value="MBM7507441.1"/>
    <property type="molecule type" value="Genomic_DNA"/>
</dbReference>
<evidence type="ECO:0000313" key="3">
    <source>
        <dbReference type="EMBL" id="MBM7507441.1"/>
    </source>
</evidence>
<name>A0ABS2M8D7_9ACTN</name>
<feature type="signal peptide" evidence="1">
    <location>
        <begin position="1"/>
        <end position="20"/>
    </location>
</feature>
<organism evidence="3 4">
    <name type="scientific">Nocardioides salarius</name>
    <dbReference type="NCBI Taxonomy" id="374513"/>
    <lineage>
        <taxon>Bacteria</taxon>
        <taxon>Bacillati</taxon>
        <taxon>Actinomycetota</taxon>
        <taxon>Actinomycetes</taxon>
        <taxon>Propionibacteriales</taxon>
        <taxon>Nocardioidaceae</taxon>
        <taxon>Nocardioides</taxon>
    </lineage>
</organism>
<evidence type="ECO:0000313" key="4">
    <source>
        <dbReference type="Proteomes" id="UP000732378"/>
    </source>
</evidence>
<keyword evidence="4" id="KW-1185">Reference proteome</keyword>
<dbReference type="InterPro" id="IPR029058">
    <property type="entry name" value="AB_hydrolase_fold"/>
</dbReference>
<proteinExistence type="predicted"/>
<dbReference type="SUPFAM" id="SSF53474">
    <property type="entry name" value="alpha/beta-Hydrolases"/>
    <property type="match status" value="1"/>
</dbReference>
<sequence length="363" mass="38820">MNMRRRVAGLAGALAGVAVAGTAAEVARRRRVIARRGAGDRTPLGSLRAVARTVVADDGLPLHVEVDEPDAHDPADPTGPGHDPLTVLFVHGYALNLDCWHFQRAGYRGLVRTVFYDQRSHGRSGRSSLEHATIDQLGRDLARVLEAEVPEGPVVLVGHSMGGMTIIALAEQHPELFGDRVVGVGLVSTTAGGLDVGRLLLPVVPAKLAGPFLGRAVGRVMVPLARGHRFIDLARRLGGSVALVATDLFAFGGDVPESYVRYVDQMLARTPFEVVAEFFPSFESLDKFHVVEGLSRVPVSIICGTADRVTSIGHSRKLHAHIEGSRLVEVEGAGHMVVMESHDQVNAELDQLIAAATERAGQR</sequence>
<feature type="chain" id="PRO_5046857476" evidence="1">
    <location>
        <begin position="21"/>
        <end position="363"/>
    </location>
</feature>
<dbReference type="Gene3D" id="3.40.50.1820">
    <property type="entry name" value="alpha/beta hydrolase"/>
    <property type="match status" value="1"/>
</dbReference>
<dbReference type="Pfam" id="PF12697">
    <property type="entry name" value="Abhydrolase_6"/>
    <property type="match status" value="1"/>
</dbReference>
<dbReference type="PANTHER" id="PTHR43433">
    <property type="entry name" value="HYDROLASE, ALPHA/BETA FOLD FAMILY PROTEIN"/>
    <property type="match status" value="1"/>
</dbReference>
<evidence type="ECO:0000259" key="2">
    <source>
        <dbReference type="Pfam" id="PF12697"/>
    </source>
</evidence>
<comment type="caution">
    <text evidence="3">The sequence shown here is derived from an EMBL/GenBank/DDBJ whole genome shotgun (WGS) entry which is preliminary data.</text>
</comment>
<feature type="domain" description="AB hydrolase-1" evidence="2">
    <location>
        <begin position="87"/>
        <end position="347"/>
    </location>
</feature>
<dbReference type="InterPro" id="IPR050471">
    <property type="entry name" value="AB_hydrolase"/>
</dbReference>
<gene>
    <name evidence="3" type="ORF">JOE61_001255</name>
</gene>